<dbReference type="AlphaFoldDB" id="A0A4V6NZ64"/>
<evidence type="ECO:0000256" key="3">
    <source>
        <dbReference type="ARBA" id="ARBA00022741"/>
    </source>
</evidence>
<dbReference type="GO" id="GO:0046872">
    <property type="term" value="F:metal ion binding"/>
    <property type="evidence" value="ECO:0007669"/>
    <property type="project" value="UniProtKB-KW"/>
</dbReference>
<dbReference type="SMART" id="SM00471">
    <property type="entry name" value="HDc"/>
    <property type="match status" value="1"/>
</dbReference>
<dbReference type="InterPro" id="IPR051094">
    <property type="entry name" value="Diverse_Catalytic_Enzymes"/>
</dbReference>
<dbReference type="CDD" id="cd00077">
    <property type="entry name" value="HDc"/>
    <property type="match status" value="1"/>
</dbReference>
<evidence type="ECO:0000256" key="5">
    <source>
        <dbReference type="ARBA" id="ARBA00023004"/>
    </source>
</evidence>
<dbReference type="NCBIfam" id="TIGR00488">
    <property type="entry name" value="bis(5'-nucleosyl)-tetraphosphatase (symmetrical) YqeK"/>
    <property type="match status" value="1"/>
</dbReference>
<dbReference type="GO" id="GO:0000166">
    <property type="term" value="F:nucleotide binding"/>
    <property type="evidence" value="ECO:0007669"/>
    <property type="project" value="UniProtKB-KW"/>
</dbReference>
<dbReference type="Pfam" id="PF01966">
    <property type="entry name" value="HD"/>
    <property type="match status" value="1"/>
</dbReference>
<dbReference type="InterPro" id="IPR006674">
    <property type="entry name" value="HD_domain"/>
</dbReference>
<dbReference type="PANTHER" id="PTHR35795">
    <property type="entry name" value="SLR1885 PROTEIN"/>
    <property type="match status" value="1"/>
</dbReference>
<keyword evidence="5" id="KW-0408">Iron</keyword>
<dbReference type="PROSITE" id="PS51831">
    <property type="entry name" value="HD"/>
    <property type="match status" value="1"/>
</dbReference>
<evidence type="ECO:0000313" key="9">
    <source>
        <dbReference type="Proteomes" id="UP000294567"/>
    </source>
</evidence>
<reference evidence="8 9" key="1">
    <citation type="submission" date="2019-03" db="EMBL/GenBank/DDBJ databases">
        <title>Genomic Encyclopedia of Type Strains, Phase IV (KMG-IV): sequencing the most valuable type-strain genomes for metagenomic binning, comparative biology and taxonomic classification.</title>
        <authorList>
            <person name="Goeker M."/>
        </authorList>
    </citation>
    <scope>NUCLEOTIDE SEQUENCE [LARGE SCALE GENOMIC DNA]</scope>
    <source>
        <strain evidence="8 9">DSM 26752</strain>
    </source>
</reference>
<sequence length="190" mass="21862">MIEQWMHEKLKKDIGEVRYNHSIGVMNTSMELAKLYGYPEGEAELAGFLHDCGKLKDKINLLKIAKEFDIILDNVMKHNPELIHGPLGEKIAIKEYKVTNKNVLNAIRYHTTGRENMSLLEKIVYVADIIEPGRKFEGVDTIRQLAYEDIDKCLLYALDRTIVFVISKGKLIHLDTIKARNQLIILKDLE</sequence>
<organism evidence="8 9">
    <name type="scientific">Keratinibaculum paraultunense</name>
    <dbReference type="NCBI Taxonomy" id="1278232"/>
    <lineage>
        <taxon>Bacteria</taxon>
        <taxon>Bacillati</taxon>
        <taxon>Bacillota</taxon>
        <taxon>Tissierellia</taxon>
        <taxon>Tissierellales</taxon>
        <taxon>Tepidimicrobiaceae</taxon>
        <taxon>Keratinibaculum</taxon>
    </lineage>
</organism>
<dbReference type="Proteomes" id="UP000294567">
    <property type="component" value="Unassembled WGS sequence"/>
</dbReference>
<evidence type="ECO:0000256" key="2">
    <source>
        <dbReference type="ARBA" id="ARBA00022723"/>
    </source>
</evidence>
<dbReference type="PANTHER" id="PTHR35795:SF1">
    <property type="entry name" value="BIS(5'-NUCLEOSYL)-TETRAPHOSPHATASE, SYMMETRICAL"/>
    <property type="match status" value="1"/>
</dbReference>
<keyword evidence="9" id="KW-1185">Reference proteome</keyword>
<dbReference type="RefSeq" id="WP_132025778.1">
    <property type="nucleotide sequence ID" value="NZ_SMAE01000002.1"/>
</dbReference>
<dbReference type="GO" id="GO:0008803">
    <property type="term" value="F:bis(5'-nucleosyl)-tetraphosphatase (symmetrical) activity"/>
    <property type="evidence" value="ECO:0007669"/>
    <property type="project" value="UniProtKB-EC"/>
</dbReference>
<dbReference type="Gene3D" id="1.10.3210.10">
    <property type="entry name" value="Hypothetical protein af1432"/>
    <property type="match status" value="1"/>
</dbReference>
<name>A0A4V6NZ64_9FIRM</name>
<evidence type="ECO:0000256" key="6">
    <source>
        <dbReference type="ARBA" id="ARBA00049417"/>
    </source>
</evidence>
<protein>
    <recommendedName>
        <fullName evidence="1">bis(5'-nucleosyl)-tetraphosphatase (symmetrical)</fullName>
        <ecNumber evidence="1">3.6.1.41</ecNumber>
    </recommendedName>
</protein>
<dbReference type="OrthoDB" id="5295945at2"/>
<proteinExistence type="predicted"/>
<dbReference type="InterPro" id="IPR005249">
    <property type="entry name" value="YqeK"/>
</dbReference>
<evidence type="ECO:0000256" key="1">
    <source>
        <dbReference type="ARBA" id="ARBA00012506"/>
    </source>
</evidence>
<dbReference type="EC" id="3.6.1.41" evidence="1"/>
<dbReference type="EMBL" id="SMAE01000002">
    <property type="protein sequence ID" value="TCS91154.1"/>
    <property type="molecule type" value="Genomic_DNA"/>
</dbReference>
<dbReference type="SUPFAM" id="SSF109604">
    <property type="entry name" value="HD-domain/PDEase-like"/>
    <property type="match status" value="1"/>
</dbReference>
<gene>
    <name evidence="8" type="ORF">EDD65_10282</name>
</gene>
<feature type="domain" description="HD" evidence="7">
    <location>
        <begin position="18"/>
        <end position="133"/>
    </location>
</feature>
<accession>A0A4V6NZ64</accession>
<comment type="caution">
    <text evidence="8">The sequence shown here is derived from an EMBL/GenBank/DDBJ whole genome shotgun (WGS) entry which is preliminary data.</text>
</comment>
<keyword evidence="2" id="KW-0479">Metal-binding</keyword>
<evidence type="ECO:0000256" key="4">
    <source>
        <dbReference type="ARBA" id="ARBA00022801"/>
    </source>
</evidence>
<keyword evidence="4 8" id="KW-0378">Hydrolase</keyword>
<keyword evidence="3" id="KW-0547">Nucleotide-binding</keyword>
<evidence type="ECO:0000313" key="8">
    <source>
        <dbReference type="EMBL" id="TCS91154.1"/>
    </source>
</evidence>
<dbReference type="InterPro" id="IPR003607">
    <property type="entry name" value="HD/PDEase_dom"/>
</dbReference>
<comment type="catalytic activity">
    <reaction evidence="6">
        <text>P(1),P(4)-bis(5'-adenosyl) tetraphosphate + H2O = 2 ADP + 2 H(+)</text>
        <dbReference type="Rhea" id="RHEA:24252"/>
        <dbReference type="ChEBI" id="CHEBI:15377"/>
        <dbReference type="ChEBI" id="CHEBI:15378"/>
        <dbReference type="ChEBI" id="CHEBI:58141"/>
        <dbReference type="ChEBI" id="CHEBI:456216"/>
        <dbReference type="EC" id="3.6.1.41"/>
    </reaction>
</comment>
<evidence type="ECO:0000259" key="7">
    <source>
        <dbReference type="PROSITE" id="PS51831"/>
    </source>
</evidence>